<dbReference type="Proteomes" id="UP001231649">
    <property type="component" value="Chromosome 10"/>
</dbReference>
<keyword evidence="2" id="KW-1185">Reference proteome</keyword>
<dbReference type="EMBL" id="CM056786">
    <property type="protein sequence ID" value="KAJ8729412.1"/>
    <property type="molecule type" value="Genomic_DNA"/>
</dbReference>
<comment type="caution">
    <text evidence="1">The sequence shown here is derived from an EMBL/GenBank/DDBJ whole genome shotgun (WGS) entry which is preliminary data.</text>
</comment>
<protein>
    <submittedName>
        <fullName evidence="1">Uncharacterized protein</fullName>
    </submittedName>
</protein>
<accession>A0ACC2R1U0</accession>
<gene>
    <name evidence="1" type="ORF">PYW08_000993</name>
</gene>
<reference evidence="1" key="1">
    <citation type="submission" date="2023-03" db="EMBL/GenBank/DDBJ databases">
        <title>Chromosome-level genomes of two armyworms, Mythimna separata and Mythimna loreyi, provide insights into the biosynthesis and reception of sex pheromones.</title>
        <authorList>
            <person name="Zhao H."/>
        </authorList>
    </citation>
    <scope>NUCLEOTIDE SEQUENCE</scope>
    <source>
        <strain evidence="1">BeijingLab</strain>
    </source>
</reference>
<evidence type="ECO:0000313" key="1">
    <source>
        <dbReference type="EMBL" id="KAJ8729412.1"/>
    </source>
</evidence>
<evidence type="ECO:0000313" key="2">
    <source>
        <dbReference type="Proteomes" id="UP001231649"/>
    </source>
</evidence>
<sequence length="425" mass="49398">MNRPPRPRMVNNFQRSPMPQNYQWRPNRSPSPRCSWNNPRFGSPDMRTENIEKHWCETCDREFPTADLLQKHNQQHQKCNIDGCQFIAHPKVITKHIQMQHSTGLYKKIANLNNPEDIQKWREERKKKYPTKSNIEKKAAECKEKIERGEKMAMQHVYRNGKHRSTAAGPNLKRQHNFDKRNQRVTRPNNKSNCSISTNNQPAKKIPRVIPKAPATAEKNKLKPFAGILNIAIEQNTDDTAEPLESNNDLIEDDEELPINPKETTNTQKPVLCGALTSLMCDYGSSDEETEEKENEMLNKLSVTQTKTIEPPRSESNKTDTPVEDKSKITEKNESDDEGPEEVKIQKNNIEHDTAPEAITKSKEIALKNIMPPRKPERQNYKLKRKIPSTLLQKLLHTEIRKERNIVLQCIRYIKKCNYFDKPKQ</sequence>
<organism evidence="1 2">
    <name type="scientific">Mythimna loreyi</name>
    <dbReference type="NCBI Taxonomy" id="667449"/>
    <lineage>
        <taxon>Eukaryota</taxon>
        <taxon>Metazoa</taxon>
        <taxon>Ecdysozoa</taxon>
        <taxon>Arthropoda</taxon>
        <taxon>Hexapoda</taxon>
        <taxon>Insecta</taxon>
        <taxon>Pterygota</taxon>
        <taxon>Neoptera</taxon>
        <taxon>Endopterygota</taxon>
        <taxon>Lepidoptera</taxon>
        <taxon>Glossata</taxon>
        <taxon>Ditrysia</taxon>
        <taxon>Noctuoidea</taxon>
        <taxon>Noctuidae</taxon>
        <taxon>Noctuinae</taxon>
        <taxon>Hadenini</taxon>
        <taxon>Mythimna</taxon>
    </lineage>
</organism>
<proteinExistence type="predicted"/>
<name>A0ACC2R1U0_9NEOP</name>